<dbReference type="Proteomes" id="UP000254877">
    <property type="component" value="Unassembled WGS sequence"/>
</dbReference>
<evidence type="ECO:0000313" key="2">
    <source>
        <dbReference type="Proteomes" id="UP000254877"/>
    </source>
</evidence>
<protein>
    <submittedName>
        <fullName evidence="1">Uncharacterized protein</fullName>
    </submittedName>
</protein>
<gene>
    <name evidence="1" type="ORF">NCTC7928_07116</name>
</gene>
<sequence length="50" mass="5573">MYYVRKAFDIRLNNNDPAQKLILIALATKAGCNGKSEVTPEEIAEMCEIS</sequence>
<evidence type="ECO:0000313" key="1">
    <source>
        <dbReference type="EMBL" id="STF46314.1"/>
    </source>
</evidence>
<reference evidence="1 2" key="1">
    <citation type="submission" date="2018-06" db="EMBL/GenBank/DDBJ databases">
        <authorList>
            <consortium name="Pathogen Informatics"/>
            <person name="Doyle S."/>
        </authorList>
    </citation>
    <scope>NUCLEOTIDE SEQUENCE [LARGE SCALE GENOMIC DNA]</scope>
    <source>
        <strain evidence="1 2">NCTC7928</strain>
    </source>
</reference>
<dbReference type="AlphaFoldDB" id="A0A376LRC9"/>
<organism evidence="1 2">
    <name type="scientific">Escherichia coli</name>
    <dbReference type="NCBI Taxonomy" id="562"/>
    <lineage>
        <taxon>Bacteria</taxon>
        <taxon>Pseudomonadati</taxon>
        <taxon>Pseudomonadota</taxon>
        <taxon>Gammaproteobacteria</taxon>
        <taxon>Enterobacterales</taxon>
        <taxon>Enterobacteriaceae</taxon>
        <taxon>Escherichia</taxon>
    </lineage>
</organism>
<proteinExistence type="predicted"/>
<dbReference type="EMBL" id="UGAB01000002">
    <property type="protein sequence ID" value="STF46314.1"/>
    <property type="molecule type" value="Genomic_DNA"/>
</dbReference>
<dbReference type="RefSeq" id="WP_225090478.1">
    <property type="nucleotide sequence ID" value="NZ_CAJZOM010000010.1"/>
</dbReference>
<name>A0A376LRC9_ECOLX</name>
<accession>A0A376LRC9</accession>